<dbReference type="OrthoDB" id="2116389at2759"/>
<dbReference type="PIRSF" id="PIRSF002744">
    <property type="entry name" value="Pur-cyt_permease"/>
    <property type="match status" value="1"/>
</dbReference>
<dbReference type="GO" id="GO:0005886">
    <property type="term" value="C:plasma membrane"/>
    <property type="evidence" value="ECO:0007669"/>
    <property type="project" value="TreeGrafter"/>
</dbReference>
<dbReference type="PANTHER" id="PTHR31806">
    <property type="entry name" value="PURINE-CYTOSINE PERMEASE FCY2-RELATED"/>
    <property type="match status" value="1"/>
</dbReference>
<organism evidence="10 11">
    <name type="scientific">Hanseniaspora valbyensis NRRL Y-1626</name>
    <dbReference type="NCBI Taxonomy" id="766949"/>
    <lineage>
        <taxon>Eukaryota</taxon>
        <taxon>Fungi</taxon>
        <taxon>Dikarya</taxon>
        <taxon>Ascomycota</taxon>
        <taxon>Saccharomycotina</taxon>
        <taxon>Saccharomycetes</taxon>
        <taxon>Saccharomycodales</taxon>
        <taxon>Saccharomycodaceae</taxon>
        <taxon>Hanseniaspora</taxon>
    </lineage>
</organism>
<dbReference type="Proteomes" id="UP000092321">
    <property type="component" value="Unassembled WGS sequence"/>
</dbReference>
<evidence type="ECO:0008006" key="12">
    <source>
        <dbReference type="Google" id="ProtNLM"/>
    </source>
</evidence>
<dbReference type="Pfam" id="PF02133">
    <property type="entry name" value="Transp_cyt_pur"/>
    <property type="match status" value="1"/>
</dbReference>
<feature type="transmembrane region" description="Helical" evidence="9">
    <location>
        <begin position="115"/>
        <end position="138"/>
    </location>
</feature>
<dbReference type="Gene3D" id="1.10.4160.10">
    <property type="entry name" value="Hydantoin permease"/>
    <property type="match status" value="1"/>
</dbReference>
<keyword evidence="3 8" id="KW-0813">Transport</keyword>
<dbReference type="GO" id="GO:0015856">
    <property type="term" value="P:cytosine transport"/>
    <property type="evidence" value="ECO:0007669"/>
    <property type="project" value="UniProtKB-ARBA"/>
</dbReference>
<feature type="transmembrane region" description="Helical" evidence="9">
    <location>
        <begin position="159"/>
        <end position="180"/>
    </location>
</feature>
<evidence type="ECO:0000256" key="2">
    <source>
        <dbReference type="ARBA" id="ARBA00008974"/>
    </source>
</evidence>
<evidence type="ECO:0000313" key="10">
    <source>
        <dbReference type="EMBL" id="OBA27004.1"/>
    </source>
</evidence>
<reference evidence="11" key="1">
    <citation type="journal article" date="2016" name="Proc. Natl. Acad. Sci. U.S.A.">
        <title>Comparative genomics of biotechnologically important yeasts.</title>
        <authorList>
            <person name="Riley R."/>
            <person name="Haridas S."/>
            <person name="Wolfe K.H."/>
            <person name="Lopes M.R."/>
            <person name="Hittinger C.T."/>
            <person name="Goeker M."/>
            <person name="Salamov A.A."/>
            <person name="Wisecaver J.H."/>
            <person name="Long T.M."/>
            <person name="Calvey C.H."/>
            <person name="Aerts A.L."/>
            <person name="Barry K.W."/>
            <person name="Choi C."/>
            <person name="Clum A."/>
            <person name="Coughlan A.Y."/>
            <person name="Deshpande S."/>
            <person name="Douglass A.P."/>
            <person name="Hanson S.J."/>
            <person name="Klenk H.-P."/>
            <person name="LaButti K.M."/>
            <person name="Lapidus A."/>
            <person name="Lindquist E.A."/>
            <person name="Lipzen A.M."/>
            <person name="Meier-Kolthoff J.P."/>
            <person name="Ohm R.A."/>
            <person name="Otillar R.P."/>
            <person name="Pangilinan J.L."/>
            <person name="Peng Y."/>
            <person name="Rokas A."/>
            <person name="Rosa C.A."/>
            <person name="Scheuner C."/>
            <person name="Sibirny A.A."/>
            <person name="Slot J.C."/>
            <person name="Stielow J.B."/>
            <person name="Sun H."/>
            <person name="Kurtzman C.P."/>
            <person name="Blackwell M."/>
            <person name="Grigoriev I.V."/>
            <person name="Jeffries T.W."/>
        </authorList>
    </citation>
    <scope>NUCLEOTIDE SEQUENCE [LARGE SCALE GENOMIC DNA]</scope>
    <source>
        <strain evidence="11">NRRL Y-1626</strain>
    </source>
</reference>
<protein>
    <recommendedName>
        <fullName evidence="12">Purine-cytosine permease</fullName>
    </recommendedName>
</protein>
<evidence type="ECO:0000256" key="1">
    <source>
        <dbReference type="ARBA" id="ARBA00004141"/>
    </source>
</evidence>
<gene>
    <name evidence="10" type="ORF">HANVADRAFT_52562</name>
</gene>
<dbReference type="EMBL" id="LXPE01000011">
    <property type="protein sequence ID" value="OBA27004.1"/>
    <property type="molecule type" value="Genomic_DNA"/>
</dbReference>
<comment type="caution">
    <text evidence="10">The sequence shown here is derived from an EMBL/GenBank/DDBJ whole genome shotgun (WGS) entry which is preliminary data.</text>
</comment>
<proteinExistence type="inferred from homology"/>
<keyword evidence="11" id="KW-1185">Reference proteome</keyword>
<evidence type="ECO:0000256" key="5">
    <source>
        <dbReference type="ARBA" id="ARBA00022692"/>
    </source>
</evidence>
<feature type="transmembrane region" description="Helical" evidence="9">
    <location>
        <begin position="460"/>
        <end position="485"/>
    </location>
</feature>
<keyword evidence="4" id="KW-0597">Phosphoprotein</keyword>
<feature type="transmembrane region" description="Helical" evidence="9">
    <location>
        <begin position="297"/>
        <end position="320"/>
    </location>
</feature>
<name>A0A1B7TE46_9ASCO</name>
<evidence type="ECO:0000256" key="7">
    <source>
        <dbReference type="ARBA" id="ARBA00023136"/>
    </source>
</evidence>
<sequence>MSSENSYELNTKSLEDLEKKNFEKTSIREEDEELFSNKEDAAVTTKTTLPFFAKLMSIFGDKVEMNGIEPITDEEKTDTSLYAAGTMWLSANMVIATAALGALGPLVYGLNFGQSVFICIFWSLLGALPVAFFSVFGAATGLRQMVLCRYLMGNVTARLFSLINVVACIGWTIVNTIAAAQLLRMVNRPHNLPPWAGCLVIIAGTWIVPFFGYKLVHMYGNVAWVPNFVVFLVIIARLKKSGSFTNGPWTGGETTIGDVFSFGSTIYGFAIGWLSYIADYSVYMPRDTSKTKLFSSVFVGLMFPLMFTLILGAACGAATLNNPTWMALYDEYSFGGVVYGIIVQDSLHGFGQFCCVVLSLSTVANNIPNMYSLALGTQAIWESLIAVPRPVWTTLGAWIGYGLSVAAFYEFESFMENFMNSISYYLCQLMVMCLSEFFIWRKGSFDFDVTIWKDWNKLPIGYASMFCFLTSIIWIALCMSQSYYVGLISRRIGAYGGDISIEVLWGYEFVFYNILRYFEYKFVGR</sequence>
<dbReference type="GO" id="GO:0000329">
    <property type="term" value="C:fungal-type vacuole membrane"/>
    <property type="evidence" value="ECO:0007669"/>
    <property type="project" value="TreeGrafter"/>
</dbReference>
<dbReference type="PANTHER" id="PTHR31806:SF1">
    <property type="entry name" value="PURINE-CYTOSINE PERMEASE FCY2-RELATED"/>
    <property type="match status" value="1"/>
</dbReference>
<dbReference type="InterPro" id="IPR026030">
    <property type="entry name" value="Pur-cyt_permease_Fcy2/21/22"/>
</dbReference>
<feature type="transmembrane region" description="Helical" evidence="9">
    <location>
        <begin position="256"/>
        <end position="276"/>
    </location>
</feature>
<evidence type="ECO:0000256" key="9">
    <source>
        <dbReference type="SAM" id="Phobius"/>
    </source>
</evidence>
<evidence type="ECO:0000256" key="4">
    <source>
        <dbReference type="ARBA" id="ARBA00022553"/>
    </source>
</evidence>
<feature type="transmembrane region" description="Helical" evidence="9">
    <location>
        <begin position="218"/>
        <end position="236"/>
    </location>
</feature>
<feature type="transmembrane region" description="Helical" evidence="9">
    <location>
        <begin position="391"/>
        <end position="410"/>
    </location>
</feature>
<evidence type="ECO:0000256" key="6">
    <source>
        <dbReference type="ARBA" id="ARBA00022989"/>
    </source>
</evidence>
<keyword evidence="5 9" id="KW-0812">Transmembrane</keyword>
<dbReference type="FunFam" id="1.10.4160.10:FF:000002">
    <property type="entry name" value="Purine-cytosine permease fcyB"/>
    <property type="match status" value="1"/>
</dbReference>
<evidence type="ECO:0000313" key="11">
    <source>
        <dbReference type="Proteomes" id="UP000092321"/>
    </source>
</evidence>
<comment type="similarity">
    <text evidence="2 8">Belongs to the purine-cytosine permease (2.A.39) family.</text>
</comment>
<evidence type="ECO:0000256" key="3">
    <source>
        <dbReference type="ARBA" id="ARBA00022448"/>
    </source>
</evidence>
<feature type="transmembrane region" description="Helical" evidence="9">
    <location>
        <begin position="422"/>
        <end position="440"/>
    </location>
</feature>
<accession>A0A1B7TE46</accession>
<keyword evidence="6 9" id="KW-1133">Transmembrane helix</keyword>
<evidence type="ECO:0000256" key="8">
    <source>
        <dbReference type="PIRNR" id="PIRNR002744"/>
    </source>
</evidence>
<dbReference type="AlphaFoldDB" id="A0A1B7TE46"/>
<feature type="transmembrane region" description="Helical" evidence="9">
    <location>
        <begin position="192"/>
        <end position="211"/>
    </location>
</feature>
<feature type="transmembrane region" description="Helical" evidence="9">
    <location>
        <begin position="81"/>
        <end position="103"/>
    </location>
</feature>
<dbReference type="InterPro" id="IPR001248">
    <property type="entry name" value="Pur-cyt_permease"/>
</dbReference>
<keyword evidence="7 8" id="KW-0472">Membrane</keyword>
<dbReference type="GO" id="GO:0015205">
    <property type="term" value="F:nucleobase transmembrane transporter activity"/>
    <property type="evidence" value="ECO:0007669"/>
    <property type="project" value="TreeGrafter"/>
</dbReference>
<comment type="subcellular location">
    <subcellularLocation>
        <location evidence="1">Membrane</location>
        <topology evidence="1">Multi-pass membrane protein</topology>
    </subcellularLocation>
</comment>